<dbReference type="SUPFAM" id="SSF51556">
    <property type="entry name" value="Metallo-dependent hydrolases"/>
    <property type="match status" value="1"/>
</dbReference>
<dbReference type="GO" id="GO:0016810">
    <property type="term" value="F:hydrolase activity, acting on carbon-nitrogen (but not peptide) bonds"/>
    <property type="evidence" value="ECO:0007669"/>
    <property type="project" value="InterPro"/>
</dbReference>
<dbReference type="Gene3D" id="3.20.20.140">
    <property type="entry name" value="Metal-dependent hydrolases"/>
    <property type="match status" value="1"/>
</dbReference>
<dbReference type="RefSeq" id="WP_146359220.1">
    <property type="nucleotide sequence ID" value="NZ_VOBR01000037.1"/>
</dbReference>
<dbReference type="InterPro" id="IPR011059">
    <property type="entry name" value="Metal-dep_hydrolase_composite"/>
</dbReference>
<dbReference type="InterPro" id="IPR051781">
    <property type="entry name" value="Metallo-dep_Hydrolase"/>
</dbReference>
<comment type="caution">
    <text evidence="2">The sequence shown here is derived from an EMBL/GenBank/DDBJ whole genome shotgun (WGS) entry which is preliminary data.</text>
</comment>
<evidence type="ECO:0000259" key="1">
    <source>
        <dbReference type="Pfam" id="PF01979"/>
    </source>
</evidence>
<dbReference type="InterPro" id="IPR006680">
    <property type="entry name" value="Amidohydro-rel"/>
</dbReference>
<dbReference type="EMBL" id="VOBR01000037">
    <property type="protein sequence ID" value="TWP45998.1"/>
    <property type="molecule type" value="Genomic_DNA"/>
</dbReference>
<proteinExistence type="predicted"/>
<feature type="domain" description="Amidohydrolase-related" evidence="1">
    <location>
        <begin position="50"/>
        <end position="386"/>
    </location>
</feature>
<dbReference type="InterPro" id="IPR032466">
    <property type="entry name" value="Metal_Hydrolase"/>
</dbReference>
<sequence length="391" mass="40092">MRGYRADRAFDGERVVHGGALVLVEDGRIAGVEPGDAAVGCPVTHLPGTTLLPGLIDTHVHLCADSRPFALDRIPEMSADELDAVVRKSLRDQLMVGVTAVRDLGDHHFAVVDRHLGGDGPTVVAAGPPITSAGGHCWSMGGEVDGDDEARRAVRERAERGAQVIKVMASGGVMTVTTDVLVPQFSDDRLRLVVDEAHALGLPVVAHAHPVAAIEQCLDAGVDGIEHCTCIGPTGISTPPGLAERIAASGVVVGPTLGHVPGMEPPPQVQAVMKRTGMTLEARLAQVGELHRAGVPMIGGADSGIGPGKPHGILPHAVAHMVGIGMSCAEALASVTGAAAKACGLGDRTGRLRAGLDADLLVVAGDPLTDIAALQQVRLVVSRGVEVDLNG</sequence>
<evidence type="ECO:0000313" key="3">
    <source>
        <dbReference type="Proteomes" id="UP000316639"/>
    </source>
</evidence>
<evidence type="ECO:0000313" key="2">
    <source>
        <dbReference type="EMBL" id="TWP45998.1"/>
    </source>
</evidence>
<keyword evidence="3" id="KW-1185">Reference proteome</keyword>
<dbReference type="Pfam" id="PF01979">
    <property type="entry name" value="Amidohydro_1"/>
    <property type="match status" value="1"/>
</dbReference>
<protein>
    <submittedName>
        <fullName evidence="2">Amidohydrolase family protein</fullName>
    </submittedName>
</protein>
<dbReference type="PANTHER" id="PTHR43135">
    <property type="entry name" value="ALPHA-D-RIBOSE 1-METHYLPHOSPHONATE 5-TRIPHOSPHATE DIPHOSPHATASE"/>
    <property type="match status" value="1"/>
</dbReference>
<organism evidence="2 3">
    <name type="scientific">Lentzea tibetensis</name>
    <dbReference type="NCBI Taxonomy" id="2591470"/>
    <lineage>
        <taxon>Bacteria</taxon>
        <taxon>Bacillati</taxon>
        <taxon>Actinomycetota</taxon>
        <taxon>Actinomycetes</taxon>
        <taxon>Pseudonocardiales</taxon>
        <taxon>Pseudonocardiaceae</taxon>
        <taxon>Lentzea</taxon>
    </lineage>
</organism>
<dbReference type="PANTHER" id="PTHR43135:SF3">
    <property type="entry name" value="ALPHA-D-RIBOSE 1-METHYLPHOSPHONATE 5-TRIPHOSPHATE DIPHOSPHATASE"/>
    <property type="match status" value="1"/>
</dbReference>
<accession>A0A563EHT7</accession>
<dbReference type="AlphaFoldDB" id="A0A563EHT7"/>
<dbReference type="Proteomes" id="UP000316639">
    <property type="component" value="Unassembled WGS sequence"/>
</dbReference>
<reference evidence="2 3" key="1">
    <citation type="submission" date="2019-07" db="EMBL/GenBank/DDBJ databases">
        <title>Lentzea xizangensis sp. nov., isolated from Qinghai-Tibetan Plateau Soils.</title>
        <authorList>
            <person name="Huang J."/>
        </authorList>
    </citation>
    <scope>NUCLEOTIDE SEQUENCE [LARGE SCALE GENOMIC DNA]</scope>
    <source>
        <strain evidence="2 3">FXJ1.1311</strain>
    </source>
</reference>
<keyword evidence="2" id="KW-0378">Hydrolase</keyword>
<name>A0A563EHT7_9PSEU</name>
<dbReference type="OrthoDB" id="3514520at2"/>
<dbReference type="Gene3D" id="2.30.40.10">
    <property type="entry name" value="Urease, subunit C, domain 1"/>
    <property type="match status" value="1"/>
</dbReference>
<gene>
    <name evidence="2" type="ORF">FKR81_37915</name>
</gene>
<dbReference type="SUPFAM" id="SSF51338">
    <property type="entry name" value="Composite domain of metallo-dependent hydrolases"/>
    <property type="match status" value="1"/>
</dbReference>